<evidence type="ECO:0000313" key="1">
    <source>
        <dbReference type="EMBL" id="JAD71124.1"/>
    </source>
</evidence>
<reference evidence="1" key="2">
    <citation type="journal article" date="2015" name="Data Brief">
        <title>Shoot transcriptome of the giant reed, Arundo donax.</title>
        <authorList>
            <person name="Barrero R.A."/>
            <person name="Guerrero F.D."/>
            <person name="Moolhuijzen P."/>
            <person name="Goolsby J.A."/>
            <person name="Tidwell J."/>
            <person name="Bellgard S.E."/>
            <person name="Bellgard M.I."/>
        </authorList>
    </citation>
    <scope>NUCLEOTIDE SEQUENCE</scope>
    <source>
        <tissue evidence="1">Shoot tissue taken approximately 20 cm above the soil surface</tissue>
    </source>
</reference>
<protein>
    <submittedName>
        <fullName evidence="1">Uncharacterized protein</fullName>
    </submittedName>
</protein>
<dbReference type="EMBL" id="GBRH01226771">
    <property type="protein sequence ID" value="JAD71124.1"/>
    <property type="molecule type" value="Transcribed_RNA"/>
</dbReference>
<proteinExistence type="predicted"/>
<dbReference type="AlphaFoldDB" id="A0A0A9C4E4"/>
<sequence length="51" mass="6357">MWLEQSRCSLLVVIRILCYDSQTTIILNICKQLTDYHPTDWYLYCKWFYYL</sequence>
<reference evidence="1" key="1">
    <citation type="submission" date="2014-09" db="EMBL/GenBank/DDBJ databases">
        <authorList>
            <person name="Magalhaes I.L.F."/>
            <person name="Oliveira U."/>
            <person name="Santos F.R."/>
            <person name="Vidigal T.H.D.A."/>
            <person name="Brescovit A.D."/>
            <person name="Santos A.J."/>
        </authorList>
    </citation>
    <scope>NUCLEOTIDE SEQUENCE</scope>
    <source>
        <tissue evidence="1">Shoot tissue taken approximately 20 cm above the soil surface</tissue>
    </source>
</reference>
<name>A0A0A9C4E4_ARUDO</name>
<organism evidence="1">
    <name type="scientific">Arundo donax</name>
    <name type="common">Giant reed</name>
    <name type="synonym">Donax arundinaceus</name>
    <dbReference type="NCBI Taxonomy" id="35708"/>
    <lineage>
        <taxon>Eukaryota</taxon>
        <taxon>Viridiplantae</taxon>
        <taxon>Streptophyta</taxon>
        <taxon>Embryophyta</taxon>
        <taxon>Tracheophyta</taxon>
        <taxon>Spermatophyta</taxon>
        <taxon>Magnoliopsida</taxon>
        <taxon>Liliopsida</taxon>
        <taxon>Poales</taxon>
        <taxon>Poaceae</taxon>
        <taxon>PACMAD clade</taxon>
        <taxon>Arundinoideae</taxon>
        <taxon>Arundineae</taxon>
        <taxon>Arundo</taxon>
    </lineage>
</organism>
<accession>A0A0A9C4E4</accession>